<keyword evidence="5 6" id="KW-0067">ATP-binding</keyword>
<keyword evidence="3 6" id="KW-0547">Nucleotide-binding</keyword>
<comment type="caution">
    <text evidence="9">The sequence shown here is derived from an EMBL/GenBank/DDBJ whole genome shotgun (WGS) entry which is preliminary data.</text>
</comment>
<evidence type="ECO:0000256" key="4">
    <source>
        <dbReference type="ARBA" id="ARBA00022777"/>
    </source>
</evidence>
<dbReference type="Gene3D" id="1.10.510.10">
    <property type="entry name" value="Transferase(Phosphotransferase) domain 1"/>
    <property type="match status" value="1"/>
</dbReference>
<evidence type="ECO:0000313" key="9">
    <source>
        <dbReference type="EMBL" id="CAG8398930.1"/>
    </source>
</evidence>
<dbReference type="InterPro" id="IPR017441">
    <property type="entry name" value="Protein_kinase_ATP_BS"/>
</dbReference>
<dbReference type="OrthoDB" id="5979581at2759"/>
<evidence type="ECO:0000313" key="10">
    <source>
        <dbReference type="Proteomes" id="UP001152649"/>
    </source>
</evidence>
<dbReference type="SUPFAM" id="SSF56112">
    <property type="entry name" value="Protein kinase-like (PK-like)"/>
    <property type="match status" value="1"/>
</dbReference>
<evidence type="ECO:0000256" key="2">
    <source>
        <dbReference type="ARBA" id="ARBA00022679"/>
    </source>
</evidence>
<dbReference type="InterPro" id="IPR000719">
    <property type="entry name" value="Prot_kinase_dom"/>
</dbReference>
<dbReference type="Pfam" id="PF00069">
    <property type="entry name" value="Pkinase"/>
    <property type="match status" value="2"/>
</dbReference>
<evidence type="ECO:0000256" key="3">
    <source>
        <dbReference type="ARBA" id="ARBA00022741"/>
    </source>
</evidence>
<dbReference type="PROSITE" id="PS00107">
    <property type="entry name" value="PROTEIN_KINASE_ATP"/>
    <property type="match status" value="1"/>
</dbReference>
<protein>
    <recommendedName>
        <fullName evidence="8">Protein kinase domain-containing protein</fullName>
    </recommendedName>
</protein>
<evidence type="ECO:0000259" key="8">
    <source>
        <dbReference type="PROSITE" id="PS50011"/>
    </source>
</evidence>
<sequence>MAPGDFALGDTVPKDAADEDAAHEDAAIGDAAPKGATPKDATFRDTSLEDTLPEGTVPEAAAPEDAALRDTVPEDNVPEDNVPEPAAPEASALENAVSRDTLPEGTVPEDTVPEDNVPEAAMPEATASKDAGPEDTEDFGRFVEDSDEEVDLSIAVEPWHTYKTKGDSTIFYPIFLGEVLNERYQVEHKLGYGGGSIVWMAFDLRDKKNVALKVMAPGKWADNEIQIQDEIIQQVQDTSGLVIYTETFLLLRDDGRYHRVMVLPLKGPSICTRSLKRTPMAARMSAARQLLVALANLHEAGILHRDITPWNCMWGITPIDNLSRSAKYELLGRPVKQTIPFVELWKRGELVSPVEFPDDLRTDEFYLCDFGLAKKIDDQATQTGHPQSYYCSPDRLHKQKPSFACDMWSYMTVFSMLYLTFPPFHNFSNGGVLRGMVECLGPLPEQWKDSYPYPDGFDTLYDQSRVPVPGRTLAARIAYFCPDSDLVERELVEDIMSKVFMYDIEKRLTAKQLLQDPSFKALMDRYGAEN</sequence>
<gene>
    <name evidence="9" type="ORF">PSALAMII_LOCUS7581</name>
</gene>
<evidence type="ECO:0000256" key="5">
    <source>
        <dbReference type="ARBA" id="ARBA00022840"/>
    </source>
</evidence>
<keyword evidence="4" id="KW-0418">Kinase</keyword>
<dbReference type="SMART" id="SM00220">
    <property type="entry name" value="S_TKc"/>
    <property type="match status" value="1"/>
</dbReference>
<reference evidence="9" key="1">
    <citation type="submission" date="2021-07" db="EMBL/GenBank/DDBJ databases">
        <authorList>
            <person name="Branca A.L. A."/>
        </authorList>
    </citation>
    <scope>NUCLEOTIDE SEQUENCE</scope>
</reference>
<dbReference type="GO" id="GO:0005524">
    <property type="term" value="F:ATP binding"/>
    <property type="evidence" value="ECO:0007669"/>
    <property type="project" value="UniProtKB-UniRule"/>
</dbReference>
<keyword evidence="10" id="KW-1185">Reference proteome</keyword>
<dbReference type="EMBL" id="CAJVPG010000355">
    <property type="protein sequence ID" value="CAG8398930.1"/>
    <property type="molecule type" value="Genomic_DNA"/>
</dbReference>
<evidence type="ECO:0000256" key="6">
    <source>
        <dbReference type="PROSITE-ProRule" id="PRU10141"/>
    </source>
</evidence>
<dbReference type="PROSITE" id="PS50011">
    <property type="entry name" value="PROTEIN_KINASE_DOM"/>
    <property type="match status" value="1"/>
</dbReference>
<dbReference type="InterPro" id="IPR050494">
    <property type="entry name" value="Ser_Thr_dual-spec_kinase"/>
</dbReference>
<dbReference type="PANTHER" id="PTHR24058:SF28">
    <property type="entry name" value="SERINE_THREONINE-PROTEIN KINASE MINIBRAIN"/>
    <property type="match status" value="1"/>
</dbReference>
<feature type="region of interest" description="Disordered" evidence="7">
    <location>
        <begin position="1"/>
        <end position="145"/>
    </location>
</feature>
<evidence type="ECO:0000256" key="1">
    <source>
        <dbReference type="ARBA" id="ARBA00022527"/>
    </source>
</evidence>
<dbReference type="Proteomes" id="UP001152649">
    <property type="component" value="Unassembled WGS sequence"/>
</dbReference>
<feature type="compositionally biased region" description="Low complexity" evidence="7">
    <location>
        <begin position="83"/>
        <end position="96"/>
    </location>
</feature>
<dbReference type="InterPro" id="IPR011009">
    <property type="entry name" value="Kinase-like_dom_sf"/>
</dbReference>
<evidence type="ECO:0000256" key="7">
    <source>
        <dbReference type="SAM" id="MobiDB-lite"/>
    </source>
</evidence>
<feature type="binding site" evidence="6">
    <location>
        <position position="219"/>
    </location>
    <ligand>
        <name>ATP</name>
        <dbReference type="ChEBI" id="CHEBI:30616"/>
    </ligand>
</feature>
<dbReference type="Gene3D" id="3.30.200.20">
    <property type="entry name" value="Phosphorylase Kinase, domain 1"/>
    <property type="match status" value="1"/>
</dbReference>
<dbReference type="AlphaFoldDB" id="A0A9W4JL41"/>
<name>A0A9W4JL41_9EURO</name>
<keyword evidence="2" id="KW-0808">Transferase</keyword>
<dbReference type="GO" id="GO:0004674">
    <property type="term" value="F:protein serine/threonine kinase activity"/>
    <property type="evidence" value="ECO:0007669"/>
    <property type="project" value="UniProtKB-KW"/>
</dbReference>
<feature type="domain" description="Protein kinase" evidence="8">
    <location>
        <begin position="184"/>
        <end position="519"/>
    </location>
</feature>
<organism evidence="9 10">
    <name type="scientific">Penicillium salamii</name>
    <dbReference type="NCBI Taxonomy" id="1612424"/>
    <lineage>
        <taxon>Eukaryota</taxon>
        <taxon>Fungi</taxon>
        <taxon>Dikarya</taxon>
        <taxon>Ascomycota</taxon>
        <taxon>Pezizomycotina</taxon>
        <taxon>Eurotiomycetes</taxon>
        <taxon>Eurotiomycetidae</taxon>
        <taxon>Eurotiales</taxon>
        <taxon>Aspergillaceae</taxon>
        <taxon>Penicillium</taxon>
    </lineage>
</organism>
<accession>A0A9W4JL41</accession>
<proteinExistence type="predicted"/>
<keyword evidence="1" id="KW-0723">Serine/threonine-protein kinase</keyword>
<dbReference type="PANTHER" id="PTHR24058">
    <property type="entry name" value="DUAL SPECIFICITY PROTEIN KINASE"/>
    <property type="match status" value="1"/>
</dbReference>